<dbReference type="AlphaFoldDB" id="A0AAE0RK97"/>
<dbReference type="EMBL" id="JAEAOA010001840">
    <property type="protein sequence ID" value="KAK3575696.1"/>
    <property type="molecule type" value="Genomic_DNA"/>
</dbReference>
<keyword evidence="3" id="KW-1185">Reference proteome</keyword>
<comment type="caution">
    <text evidence="2">The sequence shown here is derived from an EMBL/GenBank/DDBJ whole genome shotgun (WGS) entry which is preliminary data.</text>
</comment>
<organism evidence="2 3">
    <name type="scientific">Potamilus streckersoni</name>
    <dbReference type="NCBI Taxonomy" id="2493646"/>
    <lineage>
        <taxon>Eukaryota</taxon>
        <taxon>Metazoa</taxon>
        <taxon>Spiralia</taxon>
        <taxon>Lophotrochozoa</taxon>
        <taxon>Mollusca</taxon>
        <taxon>Bivalvia</taxon>
        <taxon>Autobranchia</taxon>
        <taxon>Heteroconchia</taxon>
        <taxon>Palaeoheterodonta</taxon>
        <taxon>Unionida</taxon>
        <taxon>Unionoidea</taxon>
        <taxon>Unionidae</taxon>
        <taxon>Ambleminae</taxon>
        <taxon>Lampsilini</taxon>
        <taxon>Potamilus</taxon>
    </lineage>
</organism>
<feature type="region of interest" description="Disordered" evidence="1">
    <location>
        <begin position="1"/>
        <end position="24"/>
    </location>
</feature>
<evidence type="ECO:0000313" key="2">
    <source>
        <dbReference type="EMBL" id="KAK3575696.1"/>
    </source>
</evidence>
<reference evidence="2" key="3">
    <citation type="submission" date="2023-05" db="EMBL/GenBank/DDBJ databases">
        <authorList>
            <person name="Smith C.H."/>
        </authorList>
    </citation>
    <scope>NUCLEOTIDE SEQUENCE</scope>
    <source>
        <strain evidence="2">CHS0354</strain>
        <tissue evidence="2">Mantle</tissue>
    </source>
</reference>
<name>A0AAE0RK97_9BIVA</name>
<reference evidence="2" key="2">
    <citation type="journal article" date="2021" name="Genome Biol. Evol.">
        <title>Developing a high-quality reference genome for a parasitic bivalve with doubly uniparental inheritance (Bivalvia: Unionida).</title>
        <authorList>
            <person name="Smith C.H."/>
        </authorList>
    </citation>
    <scope>NUCLEOTIDE SEQUENCE</scope>
    <source>
        <strain evidence="2">CHS0354</strain>
        <tissue evidence="2">Mantle</tissue>
    </source>
</reference>
<protein>
    <submittedName>
        <fullName evidence="2">Uncharacterized protein</fullName>
    </submittedName>
</protein>
<proteinExistence type="predicted"/>
<accession>A0AAE0RK97</accession>
<gene>
    <name evidence="2" type="ORF">CHS0354_030901</name>
</gene>
<dbReference type="Proteomes" id="UP001195483">
    <property type="component" value="Unassembled WGS sequence"/>
</dbReference>
<sequence>MEMVRRNDLSNHPTGKQTPERGTRFVKKKNLYYITTNKWKWTEETNYPTNKTRIQTPGERNKSCEKHRSKDQKFLESETPTHNYKHKTLQASANRKVQHSPVREWQTPPSFREMDPTISLPRTRTKSKGNGPDHYPEPENDNKR</sequence>
<reference evidence="2" key="1">
    <citation type="journal article" date="2021" name="Genome Biol. Evol.">
        <title>A High-Quality Reference Genome for a Parasitic Bivalve with Doubly Uniparental Inheritance (Bivalvia: Unionida).</title>
        <authorList>
            <person name="Smith C.H."/>
        </authorList>
    </citation>
    <scope>NUCLEOTIDE SEQUENCE</scope>
    <source>
        <strain evidence="2">CHS0354</strain>
    </source>
</reference>
<evidence type="ECO:0000313" key="3">
    <source>
        <dbReference type="Proteomes" id="UP001195483"/>
    </source>
</evidence>
<feature type="compositionally biased region" description="Basic and acidic residues" evidence="1">
    <location>
        <begin position="134"/>
        <end position="144"/>
    </location>
</feature>
<feature type="region of interest" description="Disordered" evidence="1">
    <location>
        <begin position="49"/>
        <end position="144"/>
    </location>
</feature>
<evidence type="ECO:0000256" key="1">
    <source>
        <dbReference type="SAM" id="MobiDB-lite"/>
    </source>
</evidence>
<feature type="compositionally biased region" description="Basic and acidic residues" evidence="1">
    <location>
        <begin position="59"/>
        <end position="76"/>
    </location>
</feature>